<gene>
    <name evidence="1" type="ORF">BKA15_002696</name>
</gene>
<evidence type="ECO:0000313" key="1">
    <source>
        <dbReference type="EMBL" id="NYE71367.1"/>
    </source>
</evidence>
<proteinExistence type="predicted"/>
<evidence type="ECO:0000313" key="2">
    <source>
        <dbReference type="Proteomes" id="UP000569914"/>
    </source>
</evidence>
<keyword evidence="2" id="KW-1185">Reference proteome</keyword>
<name>A0A7Y9I739_9ACTN</name>
<organism evidence="1 2">
    <name type="scientific">Microlunatus parietis</name>
    <dbReference type="NCBI Taxonomy" id="682979"/>
    <lineage>
        <taxon>Bacteria</taxon>
        <taxon>Bacillati</taxon>
        <taxon>Actinomycetota</taxon>
        <taxon>Actinomycetes</taxon>
        <taxon>Propionibacteriales</taxon>
        <taxon>Propionibacteriaceae</taxon>
        <taxon>Microlunatus</taxon>
    </lineage>
</organism>
<reference evidence="1 2" key="1">
    <citation type="submission" date="2020-07" db="EMBL/GenBank/DDBJ databases">
        <title>Sequencing the genomes of 1000 actinobacteria strains.</title>
        <authorList>
            <person name="Klenk H.-P."/>
        </authorList>
    </citation>
    <scope>NUCLEOTIDE SEQUENCE [LARGE SCALE GENOMIC DNA]</scope>
    <source>
        <strain evidence="1 2">DSM 22083</strain>
    </source>
</reference>
<dbReference type="RefSeq" id="WP_179751458.1">
    <property type="nucleotide sequence ID" value="NZ_JACCBU010000001.1"/>
</dbReference>
<dbReference type="Proteomes" id="UP000569914">
    <property type="component" value="Unassembled WGS sequence"/>
</dbReference>
<dbReference type="AlphaFoldDB" id="A0A7Y9I739"/>
<protein>
    <submittedName>
        <fullName evidence="1">Uncharacterized protein</fullName>
    </submittedName>
</protein>
<comment type="caution">
    <text evidence="1">The sequence shown here is derived from an EMBL/GenBank/DDBJ whole genome shotgun (WGS) entry which is preliminary data.</text>
</comment>
<dbReference type="EMBL" id="JACCBU010000001">
    <property type="protein sequence ID" value="NYE71367.1"/>
    <property type="molecule type" value="Genomic_DNA"/>
</dbReference>
<sequence>MAMRADSRRPGVIITSGVAAWALLGSIAACGVPPEGLPPGCAGIAIDLAAGAVGEPTPEAALEVWLETGASPLAPRTGWTTRRENGLLYKINGPHRVEISDLSRGGGSGWLVTGSNCAA</sequence>
<dbReference type="PROSITE" id="PS51257">
    <property type="entry name" value="PROKAR_LIPOPROTEIN"/>
    <property type="match status" value="1"/>
</dbReference>
<accession>A0A7Y9I739</accession>